<dbReference type="Gene3D" id="3.40.50.300">
    <property type="entry name" value="P-loop containing nucleotide triphosphate hydrolases"/>
    <property type="match status" value="1"/>
</dbReference>
<comment type="caution">
    <text evidence="6">The sequence shown here is derived from an EMBL/GenBank/DDBJ whole genome shotgun (WGS) entry which is preliminary data.</text>
</comment>
<dbReference type="SUPFAM" id="SSF52540">
    <property type="entry name" value="P-loop containing nucleoside triphosphate hydrolases"/>
    <property type="match status" value="2"/>
</dbReference>
<proteinExistence type="predicted"/>
<feature type="compositionally biased region" description="Acidic residues" evidence="3">
    <location>
        <begin position="1206"/>
        <end position="1232"/>
    </location>
</feature>
<evidence type="ECO:0000256" key="1">
    <source>
        <dbReference type="ARBA" id="ARBA00022801"/>
    </source>
</evidence>
<dbReference type="EMBL" id="JAHFZB010000027">
    <property type="protein sequence ID" value="KAK6473575.1"/>
    <property type="molecule type" value="Genomic_DNA"/>
</dbReference>
<dbReference type="Pfam" id="PF00271">
    <property type="entry name" value="Helicase_C"/>
    <property type="match status" value="1"/>
</dbReference>
<sequence length="1318" mass="147417">MDSKSVEKYQRYVKEGKDEARNGNLSRSLELFNSAYKIHPSEKLKSRIQKLEEAVAELACRGAGSEEDDDDEFVDVNGSGLMLFRELHDKLYEHQKEGIAFLYSLHRDGRKGGILADDMGLGKTIQIIAFLSGMFDAELVKCALIVMPTTLIANWTKEFAKWTPGMRIKEFHGTSKAERVKNLEKVQRRGGVIITTYQMLINNWQLLSSFNDREFTWDYIILDEAHKIKTSSTKTAKSAHAIPARNRILLTGTPVQNNLREMWALFDFACQGTLLGTAKTFKMEYESPITRAREKDATTGEKALGLKISENLMTIIDPYFLRRTKQDVQKAKLLKEGKVNELDSEDKENKNSSTGVEMPSLTRKNDLIIWTYLSPVQEDIYNKFISLDQIKEILMTNRSPLAELTVLKKLCDHPRLLSARACGQLGLEDGDHHSGDGFDENDTAAGKIDHLSDDTLINESGKLTFLVGLLERLRDEGNRTLVFSQSRKMLDILSRILVNRGFKLLRIDGTITDLSERQRRITLFQNGKEYSVFLLTTQVGGVGITLTSANRVVIFDPSWNPATDAQAVDRAYRIGQTENVVIYRLITCGTVEEKIYRRQVFKDSLIRQTTGDKKNPFRYFSKQELKELFKLEDTRSSSTQIQLQSLHATQRRTDPELDEHIAYLYSLEMFGLSDHDLMFSSEAASHEDHPEDTEAQHYIEHRVLKAQELMKAESELHQQLVENIKSGTEPAWLHNPDPPKRSLETKRVKTETNVPTPKWTEDSAVSPPAVVDLTQESIEQNEDIHNVSNKINNFVLDDSCEESEKNSSKESCLTVGNKRESEASEHSENKVLEDRFNSEDSSKSSAKVSSPACGADINYSSECELVADVAEEAVILPGPQNKSVKDVSLQNFEISPALSMMEGRDIQILSPCPNNSSLECPAAGLPGSYSGEDSDFEEDIVSKSNSLSVSHPQCDFNLQLQDSAEEMFENNSNSVHTELNSDLQLCMESSSSSLKELPPNDDPKIISSADNSPQRGLLFISQSEDENMAEGSFIHTARKKNKARVISDSDDEDDESSNSSAGKYNHVEGFSSVGSPLHQSFLGVNASTPKQNNSVLHSSASLTPHRKSIGGNTSVASRKSFVSAVVEDIEDMEESDDKESEEESSMAEEEEANGEESVLSEGEPTGETLNTEEGTEEEPTGESLNTEEKETETEEEPTGESVNTEEGQEEYDDTNGFEMEEGEESTQDESTGDIELRSGENMDCCTIEKDPPRNRDATNTSPSAEDKYEYLVKCGKGLYGEGNFKEALDVFLQALDLKGGDPEIQLMTIRLYRQLSKS</sequence>
<dbReference type="InterPro" id="IPR027417">
    <property type="entry name" value="P-loop_NTPase"/>
</dbReference>
<dbReference type="PANTHER" id="PTHR45629:SF7">
    <property type="entry name" value="DNA EXCISION REPAIR PROTEIN ERCC-6-RELATED"/>
    <property type="match status" value="1"/>
</dbReference>
<dbReference type="PANTHER" id="PTHR45629">
    <property type="entry name" value="SNF2/RAD54 FAMILY MEMBER"/>
    <property type="match status" value="1"/>
</dbReference>
<feature type="compositionally biased region" description="Basic and acidic residues" evidence="3">
    <location>
        <begin position="737"/>
        <end position="750"/>
    </location>
</feature>
<feature type="region of interest" description="Disordered" evidence="3">
    <location>
        <begin position="728"/>
        <end position="764"/>
    </location>
</feature>
<feature type="compositionally biased region" description="Low complexity" evidence="3">
    <location>
        <begin position="1155"/>
        <end position="1172"/>
    </location>
</feature>
<protein>
    <submittedName>
        <fullName evidence="6">DNA excision repair protein ERCC-6-like</fullName>
    </submittedName>
</protein>
<name>A0ABR0YMW9_HUSHU</name>
<dbReference type="InterPro" id="IPR050496">
    <property type="entry name" value="SNF2_RAD54_helicase_repair"/>
</dbReference>
<evidence type="ECO:0000259" key="5">
    <source>
        <dbReference type="PROSITE" id="PS51194"/>
    </source>
</evidence>
<keyword evidence="7" id="KW-1185">Reference proteome</keyword>
<feature type="compositionally biased region" description="Acidic residues" evidence="3">
    <location>
        <begin position="1127"/>
        <end position="1154"/>
    </location>
</feature>
<dbReference type="SMART" id="SM00487">
    <property type="entry name" value="DEXDc"/>
    <property type="match status" value="1"/>
</dbReference>
<feature type="domain" description="Helicase C-terminal" evidence="5">
    <location>
        <begin position="465"/>
        <end position="629"/>
    </location>
</feature>
<dbReference type="PROSITE" id="PS51192">
    <property type="entry name" value="HELICASE_ATP_BIND_1"/>
    <property type="match status" value="1"/>
</dbReference>
<evidence type="ECO:0000256" key="2">
    <source>
        <dbReference type="ARBA" id="ARBA00022806"/>
    </source>
</evidence>
<gene>
    <name evidence="6" type="ORF">HHUSO_G27040</name>
</gene>
<dbReference type="SMART" id="SM00490">
    <property type="entry name" value="HELICc"/>
    <property type="match status" value="1"/>
</dbReference>
<feature type="compositionally biased region" description="Basic and acidic residues" evidence="3">
    <location>
        <begin position="817"/>
        <end position="842"/>
    </location>
</feature>
<feature type="region of interest" description="Disordered" evidence="3">
    <location>
        <begin position="805"/>
        <end position="851"/>
    </location>
</feature>
<dbReference type="InterPro" id="IPR001650">
    <property type="entry name" value="Helicase_C-like"/>
</dbReference>
<feature type="region of interest" description="Disordered" evidence="3">
    <location>
        <begin position="989"/>
        <end position="1013"/>
    </location>
</feature>
<dbReference type="CDD" id="cd18001">
    <property type="entry name" value="DEXHc_ERCC6L"/>
    <property type="match status" value="1"/>
</dbReference>
<feature type="compositionally biased region" description="Basic and acidic residues" evidence="3">
    <location>
        <begin position="1234"/>
        <end position="1256"/>
    </location>
</feature>
<feature type="compositionally biased region" description="Polar residues" evidence="3">
    <location>
        <begin position="1085"/>
        <end position="1102"/>
    </location>
</feature>
<dbReference type="InterPro" id="IPR038718">
    <property type="entry name" value="SNF2-like_sf"/>
</dbReference>
<keyword evidence="2" id="KW-0067">ATP-binding</keyword>
<evidence type="ECO:0000313" key="6">
    <source>
        <dbReference type="EMBL" id="KAK6473575.1"/>
    </source>
</evidence>
<feature type="domain" description="Helicase ATP-binding" evidence="4">
    <location>
        <begin position="104"/>
        <end position="272"/>
    </location>
</feature>
<dbReference type="InterPro" id="IPR000330">
    <property type="entry name" value="SNF2_N"/>
</dbReference>
<evidence type="ECO:0000313" key="7">
    <source>
        <dbReference type="Proteomes" id="UP001369086"/>
    </source>
</evidence>
<dbReference type="CDD" id="cd18793">
    <property type="entry name" value="SF2_C_SNF"/>
    <property type="match status" value="1"/>
</dbReference>
<dbReference type="InterPro" id="IPR049730">
    <property type="entry name" value="SNF2/RAD54-like_C"/>
</dbReference>
<feature type="compositionally biased region" description="Acidic residues" evidence="3">
    <location>
        <begin position="1189"/>
        <end position="1198"/>
    </location>
</feature>
<dbReference type="InterPro" id="IPR014001">
    <property type="entry name" value="Helicase_ATP-bd"/>
</dbReference>
<organism evidence="6 7">
    <name type="scientific">Huso huso</name>
    <name type="common">Beluga</name>
    <name type="synonym">Acipenser huso</name>
    <dbReference type="NCBI Taxonomy" id="61971"/>
    <lineage>
        <taxon>Eukaryota</taxon>
        <taxon>Metazoa</taxon>
        <taxon>Chordata</taxon>
        <taxon>Craniata</taxon>
        <taxon>Vertebrata</taxon>
        <taxon>Euteleostomi</taxon>
        <taxon>Actinopterygii</taxon>
        <taxon>Chondrostei</taxon>
        <taxon>Acipenseriformes</taxon>
        <taxon>Acipenseridae</taxon>
        <taxon>Huso</taxon>
    </lineage>
</organism>
<evidence type="ECO:0000256" key="3">
    <source>
        <dbReference type="SAM" id="MobiDB-lite"/>
    </source>
</evidence>
<accession>A0ABR0YMW9</accession>
<dbReference type="PROSITE" id="PS51194">
    <property type="entry name" value="HELICASE_CTER"/>
    <property type="match status" value="1"/>
</dbReference>
<dbReference type="Proteomes" id="UP001369086">
    <property type="component" value="Unassembled WGS sequence"/>
</dbReference>
<evidence type="ECO:0000259" key="4">
    <source>
        <dbReference type="PROSITE" id="PS51192"/>
    </source>
</evidence>
<dbReference type="Pfam" id="PF00176">
    <property type="entry name" value="SNF2-rel_dom"/>
    <property type="match status" value="1"/>
</dbReference>
<reference evidence="6 7" key="1">
    <citation type="submission" date="2021-05" db="EMBL/GenBank/DDBJ databases">
        <authorList>
            <person name="Zahm M."/>
            <person name="Klopp C."/>
            <person name="Cabau C."/>
            <person name="Kuhl H."/>
            <person name="Suciu R."/>
            <person name="Ciorpac M."/>
            <person name="Holostenco D."/>
            <person name="Gessner J."/>
            <person name="Wuertz S."/>
            <person name="Hohne C."/>
            <person name="Stock M."/>
            <person name="Gislard M."/>
            <person name="Lluch J."/>
            <person name="Milhes M."/>
            <person name="Lampietro C."/>
            <person name="Lopez Roques C."/>
            <person name="Donnadieu C."/>
            <person name="Du K."/>
            <person name="Schartl M."/>
            <person name="Guiguen Y."/>
        </authorList>
    </citation>
    <scope>NUCLEOTIDE SEQUENCE [LARGE SCALE GENOMIC DNA]</scope>
    <source>
        <strain evidence="6">Hh-F2</strain>
        <tissue evidence="6">Blood</tissue>
    </source>
</reference>
<keyword evidence="1" id="KW-0378">Hydrolase</keyword>
<keyword evidence="2" id="KW-0547">Nucleotide-binding</keyword>
<keyword evidence="2" id="KW-0347">Helicase</keyword>
<feature type="region of interest" description="Disordered" evidence="3">
    <location>
        <begin position="1032"/>
        <end position="1263"/>
    </location>
</feature>
<dbReference type="Gene3D" id="3.40.50.10810">
    <property type="entry name" value="Tandem AAA-ATPase domain"/>
    <property type="match status" value="1"/>
</dbReference>